<evidence type="ECO:0000256" key="14">
    <source>
        <dbReference type="RuleBase" id="RU000394"/>
    </source>
</evidence>
<dbReference type="SMART" id="SM00129">
    <property type="entry name" value="KISc"/>
    <property type="match status" value="1"/>
</dbReference>
<keyword evidence="9 13" id="KW-0505">Motor protein</keyword>
<evidence type="ECO:0000256" key="4">
    <source>
        <dbReference type="ARBA" id="ARBA00022701"/>
    </source>
</evidence>
<evidence type="ECO:0000259" key="16">
    <source>
        <dbReference type="PROSITE" id="PS50067"/>
    </source>
</evidence>
<feature type="region of interest" description="Disordered" evidence="15">
    <location>
        <begin position="97"/>
        <end position="183"/>
    </location>
</feature>
<dbReference type="InterPro" id="IPR001752">
    <property type="entry name" value="Kinesin_motor_dom"/>
</dbReference>
<feature type="binding site" evidence="13">
    <location>
        <begin position="306"/>
        <end position="313"/>
    </location>
    <ligand>
        <name>ATP</name>
        <dbReference type="ChEBI" id="CHEBI:30616"/>
    </ligand>
</feature>
<evidence type="ECO:0000256" key="3">
    <source>
        <dbReference type="ARBA" id="ARBA00022618"/>
    </source>
</evidence>
<dbReference type="GO" id="GO:0007018">
    <property type="term" value="P:microtubule-based movement"/>
    <property type="evidence" value="ECO:0007669"/>
    <property type="project" value="InterPro"/>
</dbReference>
<accession>A0A9Q1C7V0</accession>
<feature type="domain" description="Kinesin motor" evidence="16">
    <location>
        <begin position="216"/>
        <end position="548"/>
    </location>
</feature>
<dbReference type="Gene3D" id="3.40.850.10">
    <property type="entry name" value="Kinesin motor domain"/>
    <property type="match status" value="1"/>
</dbReference>
<name>A0A9Q1C7V0_HOLLE</name>
<organism evidence="17 18">
    <name type="scientific">Holothuria leucospilota</name>
    <name type="common">Black long sea cucumber</name>
    <name type="synonym">Mertensiothuria leucospilota</name>
    <dbReference type="NCBI Taxonomy" id="206669"/>
    <lineage>
        <taxon>Eukaryota</taxon>
        <taxon>Metazoa</taxon>
        <taxon>Echinodermata</taxon>
        <taxon>Eleutherozoa</taxon>
        <taxon>Echinozoa</taxon>
        <taxon>Holothuroidea</taxon>
        <taxon>Aspidochirotacea</taxon>
        <taxon>Aspidochirotida</taxon>
        <taxon>Holothuriidae</taxon>
        <taxon>Holothuria</taxon>
    </lineage>
</organism>
<dbReference type="PANTHER" id="PTHR47971">
    <property type="entry name" value="KINESIN-RELATED PROTEIN 6"/>
    <property type="match status" value="1"/>
</dbReference>
<keyword evidence="10" id="KW-0206">Cytoskeleton</keyword>
<dbReference type="PROSITE" id="PS00411">
    <property type="entry name" value="KINESIN_MOTOR_1"/>
    <property type="match status" value="1"/>
</dbReference>
<evidence type="ECO:0000256" key="8">
    <source>
        <dbReference type="ARBA" id="ARBA00023054"/>
    </source>
</evidence>
<keyword evidence="8" id="KW-0175">Coiled coil</keyword>
<evidence type="ECO:0000256" key="7">
    <source>
        <dbReference type="ARBA" id="ARBA00022840"/>
    </source>
</evidence>
<comment type="similarity">
    <text evidence="12">Belongs to the TRAFAC class myosin-kinesin ATPase superfamily. Kinesin family. KIN-13 subfamily.</text>
</comment>
<evidence type="ECO:0000256" key="1">
    <source>
        <dbReference type="ARBA" id="ARBA00004245"/>
    </source>
</evidence>
<sequence length="688" mass="77388">MAVSLLKVGMNVDIQRSDGRIHSACVSGINVDTDVVTVEWFEKGDTKGKEVDISQIYELNPNVNPALMEEEPPPPPPAQPNKPALRNRVSSARIPLANVQHAPSPKVPKEQRVTSAKSRPSIVHHSENETPPAAPVQNSQKQVASSRRRSNVVKEVDRIKKNREERRAKQAEQAQQKLQDADGNHPQWEFLKMIREYIEDLEFNPLNISDQVYDHQITVCVRKRPLNKKEIGKKELDVLTVPNKDTVLVHEPKLKVDLTKFLENQQFRFDYAFDENSTNEMVYRFTAKPLVDSLFNGGMATCFAYGQTGSGKTHTMGGNFNGKNQDVTKGIYALAAADVFKNLQKAAHKKKDVVVSCSFFEIYSGKVFDLLNKKAKLRVLEDGKQQVQVVGLQEKNVTCKDDVLKLIAHGNTVRTSGTTSANQHSSRSHAVFQIVLRKRASGRLFGKFSLIDLAGNERGKDTASSNRQTRMEGAEINKSLLALKECIRSLGHKGAHVPFRASKLTQVLRDSFIGDRAKTCMIAMISPGMNSCEHTLNTLRYADRVKELGPGREDQNGLVPLPQAPSTPEKSLSPSNSDLQMLCTVNEEEVSMEMLTFHEVMNQLQEMEEAIVDDHRTSLEESKKLMQEEELLIQMTDEVDYDVEEYCTGLESILSRKIEMLTILREKVSNFRQQITEEEKASKNIKRP</sequence>
<dbReference type="InterPro" id="IPR027417">
    <property type="entry name" value="P-loop_NTPase"/>
</dbReference>
<keyword evidence="4 14" id="KW-0493">Microtubule</keyword>
<keyword evidence="3" id="KW-0132">Cell division</keyword>
<dbReference type="GO" id="GO:0003777">
    <property type="term" value="F:microtubule motor activity"/>
    <property type="evidence" value="ECO:0007669"/>
    <property type="project" value="InterPro"/>
</dbReference>
<evidence type="ECO:0000313" key="17">
    <source>
        <dbReference type="EMBL" id="KAJ8039967.1"/>
    </source>
</evidence>
<dbReference type="InterPro" id="IPR027640">
    <property type="entry name" value="Kinesin-like_fam"/>
</dbReference>
<proteinExistence type="inferred from homology"/>
<protein>
    <recommendedName>
        <fullName evidence="14">Kinesin-like protein</fullName>
    </recommendedName>
</protein>
<dbReference type="SUPFAM" id="SSF52540">
    <property type="entry name" value="P-loop containing nucleoside triphosphate hydrolases"/>
    <property type="match status" value="1"/>
</dbReference>
<keyword evidence="2" id="KW-0963">Cytoplasm</keyword>
<dbReference type="CDD" id="cd01367">
    <property type="entry name" value="KISc_KIF2_like"/>
    <property type="match status" value="1"/>
</dbReference>
<dbReference type="FunFam" id="3.40.850.10:FF:000012">
    <property type="entry name" value="Kinesin-like protein"/>
    <property type="match status" value="1"/>
</dbReference>
<comment type="caution">
    <text evidence="17">The sequence shown here is derived from an EMBL/GenBank/DDBJ whole genome shotgun (WGS) entry which is preliminary data.</text>
</comment>
<dbReference type="InterPro" id="IPR054473">
    <property type="entry name" value="KIF2A-like_N"/>
</dbReference>
<dbReference type="PANTHER" id="PTHR47971:SF8">
    <property type="entry name" value="KINESIN-LIKE PROTEIN"/>
    <property type="match status" value="1"/>
</dbReference>
<dbReference type="Pfam" id="PF00225">
    <property type="entry name" value="Kinesin"/>
    <property type="match status" value="1"/>
</dbReference>
<keyword evidence="7 13" id="KW-0067">ATP-binding</keyword>
<dbReference type="EMBL" id="JAIZAY010000006">
    <property type="protein sequence ID" value="KAJ8039967.1"/>
    <property type="molecule type" value="Genomic_DNA"/>
</dbReference>
<evidence type="ECO:0000256" key="9">
    <source>
        <dbReference type="ARBA" id="ARBA00023175"/>
    </source>
</evidence>
<dbReference type="PROSITE" id="PS50067">
    <property type="entry name" value="KINESIN_MOTOR_2"/>
    <property type="match status" value="1"/>
</dbReference>
<keyword evidence="5 13" id="KW-0547">Nucleotide-binding</keyword>
<evidence type="ECO:0000256" key="10">
    <source>
        <dbReference type="ARBA" id="ARBA00023212"/>
    </source>
</evidence>
<evidence type="ECO:0000256" key="2">
    <source>
        <dbReference type="ARBA" id="ARBA00022490"/>
    </source>
</evidence>
<dbReference type="GO" id="GO:0005524">
    <property type="term" value="F:ATP binding"/>
    <property type="evidence" value="ECO:0007669"/>
    <property type="project" value="UniProtKB-UniRule"/>
</dbReference>
<feature type="region of interest" description="Disordered" evidence="15">
    <location>
        <begin position="549"/>
        <end position="577"/>
    </location>
</feature>
<comment type="subcellular location">
    <subcellularLocation>
        <location evidence="1">Cytoplasm</location>
        <location evidence="1">Cytoskeleton</location>
    </subcellularLocation>
</comment>
<dbReference type="GO" id="GO:0005874">
    <property type="term" value="C:microtubule"/>
    <property type="evidence" value="ECO:0007669"/>
    <property type="project" value="UniProtKB-KW"/>
</dbReference>
<evidence type="ECO:0000256" key="13">
    <source>
        <dbReference type="PROSITE-ProRule" id="PRU00283"/>
    </source>
</evidence>
<keyword evidence="11" id="KW-0131">Cell cycle</keyword>
<reference evidence="17" key="1">
    <citation type="submission" date="2021-10" db="EMBL/GenBank/DDBJ databases">
        <title>Tropical sea cucumber genome reveals ecological adaptation and Cuvierian tubules defense mechanism.</title>
        <authorList>
            <person name="Chen T."/>
        </authorList>
    </citation>
    <scope>NUCLEOTIDE SEQUENCE</scope>
    <source>
        <strain evidence="17">Nanhai2018</strain>
        <tissue evidence="17">Muscle</tissue>
    </source>
</reference>
<feature type="compositionally biased region" description="Basic and acidic residues" evidence="15">
    <location>
        <begin position="152"/>
        <end position="170"/>
    </location>
</feature>
<feature type="compositionally biased region" description="Polar residues" evidence="15">
    <location>
        <begin position="564"/>
        <end position="577"/>
    </location>
</feature>
<dbReference type="GO" id="GO:0051301">
    <property type="term" value="P:cell division"/>
    <property type="evidence" value="ECO:0007669"/>
    <property type="project" value="UniProtKB-KW"/>
</dbReference>
<keyword evidence="18" id="KW-1185">Reference proteome</keyword>
<keyword evidence="6" id="KW-0498">Mitosis</keyword>
<evidence type="ECO:0000256" key="11">
    <source>
        <dbReference type="ARBA" id="ARBA00023306"/>
    </source>
</evidence>
<evidence type="ECO:0000256" key="15">
    <source>
        <dbReference type="SAM" id="MobiDB-lite"/>
    </source>
</evidence>
<dbReference type="PRINTS" id="PR00380">
    <property type="entry name" value="KINESINHEAVY"/>
</dbReference>
<evidence type="ECO:0000256" key="5">
    <source>
        <dbReference type="ARBA" id="ARBA00022741"/>
    </source>
</evidence>
<dbReference type="GO" id="GO:0007019">
    <property type="term" value="P:microtubule depolymerization"/>
    <property type="evidence" value="ECO:0007669"/>
    <property type="project" value="TreeGrafter"/>
</dbReference>
<dbReference type="OrthoDB" id="3176171at2759"/>
<feature type="region of interest" description="Disordered" evidence="15">
    <location>
        <begin position="65"/>
        <end position="85"/>
    </location>
</feature>
<dbReference type="AlphaFoldDB" id="A0A9Q1C7V0"/>
<dbReference type="InterPro" id="IPR019821">
    <property type="entry name" value="Kinesin_motor_CS"/>
</dbReference>
<dbReference type="Pfam" id="PF22923">
    <property type="entry name" value="KIF2A-like_1st"/>
    <property type="match status" value="1"/>
</dbReference>
<evidence type="ECO:0000256" key="12">
    <source>
        <dbReference type="ARBA" id="ARBA00061030"/>
    </source>
</evidence>
<gene>
    <name evidence="17" type="ORF">HOLleu_14134</name>
</gene>
<dbReference type="Proteomes" id="UP001152320">
    <property type="component" value="Chromosome 6"/>
</dbReference>
<evidence type="ECO:0000313" key="18">
    <source>
        <dbReference type="Proteomes" id="UP001152320"/>
    </source>
</evidence>
<dbReference type="GO" id="GO:0008017">
    <property type="term" value="F:microtubule binding"/>
    <property type="evidence" value="ECO:0007669"/>
    <property type="project" value="InterPro"/>
</dbReference>
<feature type="compositionally biased region" description="Polar residues" evidence="15">
    <location>
        <begin position="136"/>
        <end position="145"/>
    </location>
</feature>
<dbReference type="InterPro" id="IPR036961">
    <property type="entry name" value="Kinesin_motor_dom_sf"/>
</dbReference>
<evidence type="ECO:0000256" key="6">
    <source>
        <dbReference type="ARBA" id="ARBA00022776"/>
    </source>
</evidence>